<dbReference type="OrthoDB" id="4964680at2"/>
<gene>
    <name evidence="1" type="ORF">AWC14_06335</name>
</gene>
<name>A0A1X1XUV6_9MYCO</name>
<keyword evidence="2" id="KW-1185">Reference proteome</keyword>
<organism evidence="1 2">
    <name type="scientific">Mycobacterium kyorinense</name>
    <dbReference type="NCBI Taxonomy" id="487514"/>
    <lineage>
        <taxon>Bacteria</taxon>
        <taxon>Bacillati</taxon>
        <taxon>Actinomycetota</taxon>
        <taxon>Actinomycetes</taxon>
        <taxon>Mycobacteriales</taxon>
        <taxon>Mycobacteriaceae</taxon>
        <taxon>Mycobacterium</taxon>
    </lineage>
</organism>
<proteinExistence type="predicted"/>
<reference evidence="1 2" key="1">
    <citation type="submission" date="2016-01" db="EMBL/GenBank/DDBJ databases">
        <title>The new phylogeny of the genus Mycobacterium.</title>
        <authorList>
            <person name="Tarcisio F."/>
            <person name="Conor M."/>
            <person name="Antonella G."/>
            <person name="Elisabetta G."/>
            <person name="Giulia F.S."/>
            <person name="Sara T."/>
            <person name="Anna F."/>
            <person name="Clotilde B."/>
            <person name="Roberto B."/>
            <person name="Veronica D.S."/>
            <person name="Fabio R."/>
            <person name="Monica P."/>
            <person name="Olivier J."/>
            <person name="Enrico T."/>
            <person name="Nicola S."/>
        </authorList>
    </citation>
    <scope>NUCLEOTIDE SEQUENCE [LARGE SCALE GENOMIC DNA]</scope>
    <source>
        <strain evidence="1 2">DSM 45166</strain>
    </source>
</reference>
<evidence type="ECO:0000313" key="1">
    <source>
        <dbReference type="EMBL" id="ORW02540.1"/>
    </source>
</evidence>
<dbReference type="AlphaFoldDB" id="A0A1X1XUV6"/>
<dbReference type="RefSeq" id="WP_045373419.1">
    <property type="nucleotide sequence ID" value="NZ_BBKA01000003.1"/>
</dbReference>
<dbReference type="Proteomes" id="UP000193487">
    <property type="component" value="Unassembled WGS sequence"/>
</dbReference>
<comment type="caution">
    <text evidence="1">The sequence shown here is derived from an EMBL/GenBank/DDBJ whole genome shotgun (WGS) entry which is preliminary data.</text>
</comment>
<dbReference type="EMBL" id="LQPE01000132">
    <property type="protein sequence ID" value="ORW02540.1"/>
    <property type="molecule type" value="Genomic_DNA"/>
</dbReference>
<protein>
    <submittedName>
        <fullName evidence="1">Uncharacterized protein</fullName>
    </submittedName>
</protein>
<evidence type="ECO:0000313" key="2">
    <source>
        <dbReference type="Proteomes" id="UP000193487"/>
    </source>
</evidence>
<accession>A0A1X1XUV6</accession>
<sequence>MVPERDDRMRKAAEHVEKIRNAVVELLDADVAAAAQIRKGSDKILAVADEIHKHPLPTRSQVENWLSSHIDETRQHMFDAAKAWRTAAVAHEHALEMYDVAAEADAKGLQVDTVGLREVADSLRAHASQLKLIERRYESDAIQPSIYACNEAIARINEKHTVIAARLNATADRLMQIAAYYDIAPADRPRIAWPTPR</sequence>